<name>A0A8S5Q9D0_9CAUD</name>
<reference evidence="1" key="1">
    <citation type="journal article" date="2021" name="Proc. Natl. Acad. Sci. U.S.A.">
        <title>A Catalog of Tens of Thousands of Viruses from Human Metagenomes Reveals Hidden Associations with Chronic Diseases.</title>
        <authorList>
            <person name="Tisza M.J."/>
            <person name="Buck C.B."/>
        </authorList>
    </citation>
    <scope>NUCLEOTIDE SEQUENCE</scope>
    <source>
        <strain evidence="1">CtZ5d16</strain>
    </source>
</reference>
<accession>A0A8S5Q9D0</accession>
<organism evidence="1">
    <name type="scientific">Podoviridae sp. ctZ5d16</name>
    <dbReference type="NCBI Taxonomy" id="2825257"/>
    <lineage>
        <taxon>Viruses</taxon>
        <taxon>Duplodnaviria</taxon>
        <taxon>Heunggongvirae</taxon>
        <taxon>Uroviricota</taxon>
        <taxon>Caudoviricetes</taxon>
    </lineage>
</organism>
<dbReference type="EMBL" id="BK015606">
    <property type="protein sequence ID" value="DAE15530.1"/>
    <property type="molecule type" value="Genomic_DNA"/>
</dbReference>
<sequence length="75" mass="8608">MVIEKLIEEAKIKLSEEVVNLRAKGLPMYIIELIVEGVLNDIKDAKTREMVVKLQEKVQEEDSDHGELRDESTEV</sequence>
<protein>
    <submittedName>
        <fullName evidence="1">Uncharacterized protein</fullName>
    </submittedName>
</protein>
<evidence type="ECO:0000313" key="1">
    <source>
        <dbReference type="EMBL" id="DAE15530.1"/>
    </source>
</evidence>
<proteinExistence type="predicted"/>